<protein>
    <submittedName>
        <fullName evidence="1">Uncharacterized protein</fullName>
    </submittedName>
</protein>
<evidence type="ECO:0000313" key="1">
    <source>
        <dbReference type="EMBL" id="KAF2659265.1"/>
    </source>
</evidence>
<dbReference type="Proteomes" id="UP000799324">
    <property type="component" value="Unassembled WGS sequence"/>
</dbReference>
<organism evidence="1 2">
    <name type="scientific">Lophiostoma macrostomum CBS 122681</name>
    <dbReference type="NCBI Taxonomy" id="1314788"/>
    <lineage>
        <taxon>Eukaryota</taxon>
        <taxon>Fungi</taxon>
        <taxon>Dikarya</taxon>
        <taxon>Ascomycota</taxon>
        <taxon>Pezizomycotina</taxon>
        <taxon>Dothideomycetes</taxon>
        <taxon>Pleosporomycetidae</taxon>
        <taxon>Pleosporales</taxon>
        <taxon>Lophiostomataceae</taxon>
        <taxon>Lophiostoma</taxon>
    </lineage>
</organism>
<proteinExistence type="predicted"/>
<sequence length="90" mass="10620">MARWGDMIDRDDSVDRLILELDYNSALPRDSDRKDKATQELYEGMHELITKFTRSRQLLDAIPATLNERWLFRIRLFRVPENCRYCAGGA</sequence>
<evidence type="ECO:0000313" key="2">
    <source>
        <dbReference type="Proteomes" id="UP000799324"/>
    </source>
</evidence>
<dbReference type="AlphaFoldDB" id="A0A6A6TGZ6"/>
<accession>A0A6A6TGZ6</accession>
<reference evidence="1" key="1">
    <citation type="journal article" date="2020" name="Stud. Mycol.">
        <title>101 Dothideomycetes genomes: a test case for predicting lifestyles and emergence of pathogens.</title>
        <authorList>
            <person name="Haridas S."/>
            <person name="Albert R."/>
            <person name="Binder M."/>
            <person name="Bloem J."/>
            <person name="Labutti K."/>
            <person name="Salamov A."/>
            <person name="Andreopoulos B."/>
            <person name="Baker S."/>
            <person name="Barry K."/>
            <person name="Bills G."/>
            <person name="Bluhm B."/>
            <person name="Cannon C."/>
            <person name="Castanera R."/>
            <person name="Culley D."/>
            <person name="Daum C."/>
            <person name="Ezra D."/>
            <person name="Gonzalez J."/>
            <person name="Henrissat B."/>
            <person name="Kuo A."/>
            <person name="Liang C."/>
            <person name="Lipzen A."/>
            <person name="Lutzoni F."/>
            <person name="Magnuson J."/>
            <person name="Mondo S."/>
            <person name="Nolan M."/>
            <person name="Ohm R."/>
            <person name="Pangilinan J."/>
            <person name="Park H.-J."/>
            <person name="Ramirez L."/>
            <person name="Alfaro M."/>
            <person name="Sun H."/>
            <person name="Tritt A."/>
            <person name="Yoshinaga Y."/>
            <person name="Zwiers L.-H."/>
            <person name="Turgeon B."/>
            <person name="Goodwin S."/>
            <person name="Spatafora J."/>
            <person name="Crous P."/>
            <person name="Grigoriev I."/>
        </authorList>
    </citation>
    <scope>NUCLEOTIDE SEQUENCE</scope>
    <source>
        <strain evidence="1">CBS 122681</strain>
    </source>
</reference>
<keyword evidence="2" id="KW-1185">Reference proteome</keyword>
<gene>
    <name evidence="1" type="ORF">K491DRAFT_689390</name>
</gene>
<dbReference type="EMBL" id="MU004308">
    <property type="protein sequence ID" value="KAF2659265.1"/>
    <property type="molecule type" value="Genomic_DNA"/>
</dbReference>
<name>A0A6A6TGZ6_9PLEO</name>